<name>A0A2T4BXH1_TRILO</name>
<dbReference type="Proteomes" id="UP000240760">
    <property type="component" value="Unassembled WGS sequence"/>
</dbReference>
<feature type="domain" description="BTB" evidence="1">
    <location>
        <begin position="27"/>
        <end position="93"/>
    </location>
</feature>
<dbReference type="PANTHER" id="PTHR47843">
    <property type="entry name" value="BTB DOMAIN-CONTAINING PROTEIN-RELATED"/>
    <property type="match status" value="1"/>
</dbReference>
<evidence type="ECO:0000313" key="2">
    <source>
        <dbReference type="EMBL" id="PTB74008.1"/>
    </source>
</evidence>
<dbReference type="Gene3D" id="3.30.710.10">
    <property type="entry name" value="Potassium Channel Kv1.1, Chain A"/>
    <property type="match status" value="1"/>
</dbReference>
<dbReference type="AlphaFoldDB" id="A0A2T4BXH1"/>
<sequence>MGEVLLRSHAHTLSTLMASAQTKGDLCDLELVCNGQTIMVHKLVACLQSPVIKAACTGSFKEASGRYEMKDCDFASVQRMVDFFYKGDYDAKSFDQPDSTQELSIHVAMFTLADKYLIDGLRNLSQTKFKAAVKTQEKPSVMPHYVKLVYDLDSECSRRLRGVVVEAVRLRVTALPFDLHVKKTLDGLMGDIPEFARDLAMSYIEQPQYMTGLFAGFGGGGYKKDGKSTTTAAPKFSWVSSSLAFGEAVDKKDDLAKKSG</sequence>
<reference evidence="2 3" key="1">
    <citation type="submission" date="2016-07" db="EMBL/GenBank/DDBJ databases">
        <title>Multiple horizontal gene transfer events from other fungi enriched the ability of initially mycotrophic Trichoderma (Ascomycota) to feed on dead plant biomass.</title>
        <authorList>
            <consortium name="DOE Joint Genome Institute"/>
            <person name="Aerts A."/>
            <person name="Atanasova L."/>
            <person name="Chenthamara K."/>
            <person name="Zhang J."/>
            <person name="Grujic M."/>
            <person name="Henrissat B."/>
            <person name="Kuo A."/>
            <person name="Salamov A."/>
            <person name="Lipzen A."/>
            <person name="Labutti K."/>
            <person name="Barry K."/>
            <person name="Miao Y."/>
            <person name="Rahimi M.J."/>
            <person name="Shen Q."/>
            <person name="Grigoriev I.V."/>
            <person name="Kubicek C.P."/>
            <person name="Druzhinina I.S."/>
        </authorList>
    </citation>
    <scope>NUCLEOTIDE SEQUENCE [LARGE SCALE GENOMIC DNA]</scope>
    <source>
        <strain evidence="2 3">ATCC 18648</strain>
    </source>
</reference>
<organism evidence="2 3">
    <name type="scientific">Trichoderma longibrachiatum ATCC 18648</name>
    <dbReference type="NCBI Taxonomy" id="983965"/>
    <lineage>
        <taxon>Eukaryota</taxon>
        <taxon>Fungi</taxon>
        <taxon>Dikarya</taxon>
        <taxon>Ascomycota</taxon>
        <taxon>Pezizomycotina</taxon>
        <taxon>Sordariomycetes</taxon>
        <taxon>Hypocreomycetidae</taxon>
        <taxon>Hypocreales</taxon>
        <taxon>Hypocreaceae</taxon>
        <taxon>Trichoderma</taxon>
    </lineage>
</organism>
<evidence type="ECO:0000313" key="3">
    <source>
        <dbReference type="Proteomes" id="UP000240760"/>
    </source>
</evidence>
<dbReference type="CDD" id="cd18186">
    <property type="entry name" value="BTB_POZ_ZBTB_KLHL-like"/>
    <property type="match status" value="1"/>
</dbReference>
<dbReference type="Pfam" id="PF00651">
    <property type="entry name" value="BTB"/>
    <property type="match status" value="1"/>
</dbReference>
<dbReference type="PROSITE" id="PS50097">
    <property type="entry name" value="BTB"/>
    <property type="match status" value="1"/>
</dbReference>
<dbReference type="SUPFAM" id="SSF54695">
    <property type="entry name" value="POZ domain"/>
    <property type="match status" value="1"/>
</dbReference>
<proteinExistence type="predicted"/>
<protein>
    <recommendedName>
        <fullName evidence="1">BTB domain-containing protein</fullName>
    </recommendedName>
</protein>
<evidence type="ECO:0000259" key="1">
    <source>
        <dbReference type="PROSITE" id="PS50097"/>
    </source>
</evidence>
<accession>A0A2T4BXH1</accession>
<dbReference type="PANTHER" id="PTHR47843:SF5">
    <property type="entry name" value="BTB_POZ DOMAIN PROTEIN"/>
    <property type="match status" value="1"/>
</dbReference>
<dbReference type="OrthoDB" id="6359816at2759"/>
<dbReference type="InterPro" id="IPR011333">
    <property type="entry name" value="SKP1/BTB/POZ_sf"/>
</dbReference>
<gene>
    <name evidence="2" type="ORF">M440DRAFT_1404218</name>
</gene>
<dbReference type="STRING" id="983965.A0A2T4BXH1"/>
<keyword evidence="3" id="KW-1185">Reference proteome</keyword>
<dbReference type="InterPro" id="IPR000210">
    <property type="entry name" value="BTB/POZ_dom"/>
</dbReference>
<dbReference type="EMBL" id="KZ679137">
    <property type="protein sequence ID" value="PTB74008.1"/>
    <property type="molecule type" value="Genomic_DNA"/>
</dbReference>